<dbReference type="InterPro" id="IPR053134">
    <property type="entry name" value="RNA-dir_DNA_polymerase"/>
</dbReference>
<protein>
    <recommendedName>
        <fullName evidence="2">ribonuclease H</fullName>
        <ecNumber evidence="2">3.1.26.4</ecNumber>
    </recommendedName>
</protein>
<evidence type="ECO:0000313" key="4">
    <source>
        <dbReference type="EMBL" id="KYO45327.1"/>
    </source>
</evidence>
<dbReference type="EMBL" id="AKHW03000611">
    <property type="protein sequence ID" value="KYO45327.1"/>
    <property type="molecule type" value="Genomic_DNA"/>
</dbReference>
<dbReference type="Pfam" id="PF00078">
    <property type="entry name" value="RVT_1"/>
    <property type="match status" value="1"/>
</dbReference>
<evidence type="ECO:0000259" key="3">
    <source>
        <dbReference type="Pfam" id="PF00078"/>
    </source>
</evidence>
<dbReference type="InterPro" id="IPR043502">
    <property type="entry name" value="DNA/RNA_pol_sf"/>
</dbReference>
<organism evidence="4 5">
    <name type="scientific">Alligator mississippiensis</name>
    <name type="common">American alligator</name>
    <dbReference type="NCBI Taxonomy" id="8496"/>
    <lineage>
        <taxon>Eukaryota</taxon>
        <taxon>Metazoa</taxon>
        <taxon>Chordata</taxon>
        <taxon>Craniata</taxon>
        <taxon>Vertebrata</taxon>
        <taxon>Euteleostomi</taxon>
        <taxon>Archelosauria</taxon>
        <taxon>Archosauria</taxon>
        <taxon>Crocodylia</taxon>
        <taxon>Alligatoridae</taxon>
        <taxon>Alligatorinae</taxon>
        <taxon>Alligator</taxon>
    </lineage>
</organism>
<comment type="caution">
    <text evidence="4">The sequence shown here is derived from an EMBL/GenBank/DDBJ whole genome shotgun (WGS) entry which is preliminary data.</text>
</comment>
<dbReference type="InterPro" id="IPR043128">
    <property type="entry name" value="Rev_trsase/Diguanyl_cyclase"/>
</dbReference>
<feature type="domain" description="Reverse transcriptase" evidence="3">
    <location>
        <begin position="22"/>
        <end position="108"/>
    </location>
</feature>
<dbReference type="Gene3D" id="3.10.10.10">
    <property type="entry name" value="HIV Type 1 Reverse Transcriptase, subunit A, domain 1"/>
    <property type="match status" value="1"/>
</dbReference>
<evidence type="ECO:0000256" key="2">
    <source>
        <dbReference type="ARBA" id="ARBA00012180"/>
    </source>
</evidence>
<sequence length="109" mass="12140">MSPWSSPAVLIQKHDETIGFCKDYRMLNAITTPNAYPTPRMDSVLTTLGQAKFVFTLDRSKGFWQMALDPDSIAEAAFTTPVGLYEFTALPFGMCNVPASFQRLSKNLL</sequence>
<dbReference type="PANTHER" id="PTHR24559">
    <property type="entry name" value="TRANSPOSON TY3-I GAG-POL POLYPROTEIN"/>
    <property type="match status" value="1"/>
</dbReference>
<proteinExistence type="inferred from homology"/>
<keyword evidence="5" id="KW-1185">Reference proteome</keyword>
<gene>
    <name evidence="4" type="ORF">Y1Q_0012825</name>
</gene>
<dbReference type="AlphaFoldDB" id="A0A151P8A6"/>
<dbReference type="Proteomes" id="UP000050525">
    <property type="component" value="Unassembled WGS sequence"/>
</dbReference>
<dbReference type="CDD" id="cd01647">
    <property type="entry name" value="RT_LTR"/>
    <property type="match status" value="1"/>
</dbReference>
<evidence type="ECO:0000256" key="1">
    <source>
        <dbReference type="ARBA" id="ARBA00010879"/>
    </source>
</evidence>
<dbReference type="InterPro" id="IPR000477">
    <property type="entry name" value="RT_dom"/>
</dbReference>
<dbReference type="SUPFAM" id="SSF56672">
    <property type="entry name" value="DNA/RNA polymerases"/>
    <property type="match status" value="1"/>
</dbReference>
<dbReference type="STRING" id="8496.A0A151P8A6"/>
<dbReference type="PANTHER" id="PTHR24559:SF454">
    <property type="entry name" value="RIBONUCLEASE H"/>
    <property type="match status" value="1"/>
</dbReference>
<dbReference type="EC" id="3.1.26.4" evidence="2"/>
<comment type="similarity">
    <text evidence="1">Belongs to the beta type-B retroviral polymerase family. HERV class-II K(HML-2) pol subfamily.</text>
</comment>
<dbReference type="GO" id="GO:0004523">
    <property type="term" value="F:RNA-DNA hybrid ribonuclease activity"/>
    <property type="evidence" value="ECO:0007669"/>
    <property type="project" value="UniProtKB-EC"/>
</dbReference>
<reference evidence="4 5" key="1">
    <citation type="journal article" date="2012" name="Genome Biol.">
        <title>Sequencing three crocodilian genomes to illuminate the evolution of archosaurs and amniotes.</title>
        <authorList>
            <person name="St John J.A."/>
            <person name="Braun E.L."/>
            <person name="Isberg S.R."/>
            <person name="Miles L.G."/>
            <person name="Chong A.Y."/>
            <person name="Gongora J."/>
            <person name="Dalzell P."/>
            <person name="Moran C."/>
            <person name="Bed'hom B."/>
            <person name="Abzhanov A."/>
            <person name="Burgess S.C."/>
            <person name="Cooksey A.M."/>
            <person name="Castoe T.A."/>
            <person name="Crawford N.G."/>
            <person name="Densmore L.D."/>
            <person name="Drew J.C."/>
            <person name="Edwards S.V."/>
            <person name="Faircloth B.C."/>
            <person name="Fujita M.K."/>
            <person name="Greenwold M.J."/>
            <person name="Hoffmann F.G."/>
            <person name="Howard J.M."/>
            <person name="Iguchi T."/>
            <person name="Janes D.E."/>
            <person name="Khan S.Y."/>
            <person name="Kohno S."/>
            <person name="de Koning A.J."/>
            <person name="Lance S.L."/>
            <person name="McCarthy F.M."/>
            <person name="McCormack J.E."/>
            <person name="Merchant M.E."/>
            <person name="Peterson D.G."/>
            <person name="Pollock D.D."/>
            <person name="Pourmand N."/>
            <person name="Raney B.J."/>
            <person name="Roessler K.A."/>
            <person name="Sanford J.R."/>
            <person name="Sawyer R.H."/>
            <person name="Schmidt C.J."/>
            <person name="Triplett E.W."/>
            <person name="Tuberville T.D."/>
            <person name="Venegas-Anaya M."/>
            <person name="Howard J.T."/>
            <person name="Jarvis E.D."/>
            <person name="Guillette L.J.Jr."/>
            <person name="Glenn T.C."/>
            <person name="Green R.E."/>
            <person name="Ray D.A."/>
        </authorList>
    </citation>
    <scope>NUCLEOTIDE SEQUENCE [LARGE SCALE GENOMIC DNA]</scope>
    <source>
        <strain evidence="4">KSC_2009_1</strain>
    </source>
</reference>
<name>A0A151P8A6_ALLMI</name>
<dbReference type="Gene3D" id="3.30.70.270">
    <property type="match status" value="1"/>
</dbReference>
<accession>A0A151P8A6</accession>
<evidence type="ECO:0000313" key="5">
    <source>
        <dbReference type="Proteomes" id="UP000050525"/>
    </source>
</evidence>